<evidence type="ECO:0000313" key="2">
    <source>
        <dbReference type="Proteomes" id="UP000177979"/>
    </source>
</evidence>
<dbReference type="EMBL" id="MFAG01000013">
    <property type="protein sequence ID" value="OGD72109.1"/>
    <property type="molecule type" value="Genomic_DNA"/>
</dbReference>
<dbReference type="Proteomes" id="UP000177979">
    <property type="component" value="Unassembled WGS sequence"/>
</dbReference>
<dbReference type="STRING" id="1817722.A2703_03675"/>
<comment type="caution">
    <text evidence="1">The sequence shown here is derived from an EMBL/GenBank/DDBJ whole genome shotgun (WGS) entry which is preliminary data.</text>
</comment>
<reference evidence="1 2" key="1">
    <citation type="journal article" date="2016" name="Nat. Commun.">
        <title>Thousands of microbial genomes shed light on interconnected biogeochemical processes in an aquifer system.</title>
        <authorList>
            <person name="Anantharaman K."/>
            <person name="Brown C.T."/>
            <person name="Hug L.A."/>
            <person name="Sharon I."/>
            <person name="Castelle C.J."/>
            <person name="Probst A.J."/>
            <person name="Thomas B.C."/>
            <person name="Singh A."/>
            <person name="Wilkins M.J."/>
            <person name="Karaoz U."/>
            <person name="Brodie E.L."/>
            <person name="Williams K.H."/>
            <person name="Hubbard S.S."/>
            <person name="Banfield J.F."/>
        </authorList>
    </citation>
    <scope>NUCLEOTIDE SEQUENCE [LARGE SCALE GENOMIC DNA]</scope>
</reference>
<gene>
    <name evidence="1" type="ORF">A2703_03675</name>
</gene>
<proteinExistence type="predicted"/>
<dbReference type="AlphaFoldDB" id="A0A1F5EXK0"/>
<sequence>MTLLVLMDYFPGGKVLRSSGHHHYAYFLETLGDKPVDLTSEQFSEGVEIVFDGESDRTYLLESAGAIKANTLERYILLADIVAEIIGDPNVFWASENPLEP</sequence>
<evidence type="ECO:0000313" key="1">
    <source>
        <dbReference type="EMBL" id="OGD72109.1"/>
    </source>
</evidence>
<organism evidence="1 2">
    <name type="scientific">Candidatus Collierbacteria bacterium RIFCSPHIGHO2_01_FULL_50_25</name>
    <dbReference type="NCBI Taxonomy" id="1817722"/>
    <lineage>
        <taxon>Bacteria</taxon>
        <taxon>Candidatus Collieribacteriota</taxon>
    </lineage>
</organism>
<accession>A0A1F5EXK0</accession>
<name>A0A1F5EXK0_9BACT</name>
<protein>
    <submittedName>
        <fullName evidence="1">Uncharacterized protein</fullName>
    </submittedName>
</protein>